<evidence type="ECO:0000313" key="7">
    <source>
        <dbReference type="EMBL" id="REI39395.1"/>
    </source>
</evidence>
<evidence type="ECO:0000256" key="5">
    <source>
        <dbReference type="ARBA" id="ARBA00022840"/>
    </source>
</evidence>
<comment type="similarity">
    <text evidence="6">Belongs to the formate--tetrahydrofolate ligase family.</text>
</comment>
<organism evidence="7 8">
    <name type="scientific">Psychrilyobacter piezotolerans</name>
    <dbReference type="NCBI Taxonomy" id="2293438"/>
    <lineage>
        <taxon>Bacteria</taxon>
        <taxon>Fusobacteriati</taxon>
        <taxon>Fusobacteriota</taxon>
        <taxon>Fusobacteriia</taxon>
        <taxon>Fusobacteriales</taxon>
        <taxon>Fusobacteriaceae</taxon>
        <taxon>Psychrilyobacter</taxon>
    </lineage>
</organism>
<dbReference type="Proteomes" id="UP000263486">
    <property type="component" value="Unassembled WGS sequence"/>
</dbReference>
<evidence type="ECO:0000313" key="8">
    <source>
        <dbReference type="Proteomes" id="UP000263486"/>
    </source>
</evidence>
<evidence type="ECO:0000256" key="2">
    <source>
        <dbReference type="ARBA" id="ARBA00022563"/>
    </source>
</evidence>
<evidence type="ECO:0000256" key="3">
    <source>
        <dbReference type="ARBA" id="ARBA00022598"/>
    </source>
</evidence>
<name>A0ABX9KDR3_9FUSO</name>
<comment type="caution">
    <text evidence="7">The sequence shown here is derived from an EMBL/GenBank/DDBJ whole genome shotgun (WGS) entry which is preliminary data.</text>
</comment>
<keyword evidence="3 6" id="KW-0436">Ligase</keyword>
<dbReference type="NCBIfam" id="NF010030">
    <property type="entry name" value="PRK13505.1"/>
    <property type="match status" value="1"/>
</dbReference>
<gene>
    <name evidence="6" type="primary">fhs</name>
    <name evidence="7" type="ORF">DYH56_14875</name>
</gene>
<feature type="binding site" evidence="6">
    <location>
        <begin position="65"/>
        <end position="72"/>
    </location>
    <ligand>
        <name>ATP</name>
        <dbReference type="ChEBI" id="CHEBI:30616"/>
    </ligand>
</feature>
<dbReference type="PROSITE" id="PS00721">
    <property type="entry name" value="FTHFS_1"/>
    <property type="match status" value="1"/>
</dbReference>
<evidence type="ECO:0000256" key="6">
    <source>
        <dbReference type="HAMAP-Rule" id="MF_01543"/>
    </source>
</evidence>
<sequence>MKTDIQIAQEAKILHIRDIAAKINLSEEDYDQYGRYKAKLNLDILKKNSHKKDGKLILVTAITPTPAGEGKSTVTVGLTQAMNKLGKKSIAALREPSLGPVFGMKGGATGGGHSQVIPMEDINLHFTGDLHAIGVAHNLISACIDNHIKHGNQLDIDVTKIAFKRVMDMNDRSLRNIVIGMGGIANGIPRENSFQITVASEIMAILCLSESIMDLKNRISEIVFGYDRAGKPLKVSDLKIEGAITALLKEAIKPNLVQTLENTPVIIHGGPFANIAHGCNSLLATKMALKLSDYAITEAGFAADLGAEKFLDIKCRKGGLNPNAVVIVATVKALKLHGGMNSKELKEENLEALTKGIENLDKHIENMKNFGLPVVVAINKFVTDSAAELDFIKTHCETLDVPVALCDVWADGGDGGIELAKLVIDEIENKENNFKYLYKVEDSIEEKIEKIVKDIYGGDGVIFTPNAKKMIKTLNEYGYDKLPICMSKTQKSISDNPKLMGRPSGFAVTINELRLSAGAGFIVAMAGSILDMPGLPKIPSAELIYIDEAGIISGLF</sequence>
<dbReference type="HAMAP" id="MF_01543">
    <property type="entry name" value="FTHFS"/>
    <property type="match status" value="1"/>
</dbReference>
<dbReference type="EC" id="6.3.4.3" evidence="6"/>
<keyword evidence="5 6" id="KW-0067">ATP-binding</keyword>
<evidence type="ECO:0000256" key="1">
    <source>
        <dbReference type="ARBA" id="ARBA00004777"/>
    </source>
</evidence>
<comment type="catalytic activity">
    <reaction evidence="6">
        <text>(6S)-5,6,7,8-tetrahydrofolate + formate + ATP = (6R)-10-formyltetrahydrofolate + ADP + phosphate</text>
        <dbReference type="Rhea" id="RHEA:20221"/>
        <dbReference type="ChEBI" id="CHEBI:15740"/>
        <dbReference type="ChEBI" id="CHEBI:30616"/>
        <dbReference type="ChEBI" id="CHEBI:43474"/>
        <dbReference type="ChEBI" id="CHEBI:57453"/>
        <dbReference type="ChEBI" id="CHEBI:195366"/>
        <dbReference type="ChEBI" id="CHEBI:456216"/>
        <dbReference type="EC" id="6.3.4.3"/>
    </reaction>
</comment>
<dbReference type="Gene3D" id="3.40.50.300">
    <property type="entry name" value="P-loop containing nucleotide triphosphate hydrolases"/>
    <property type="match status" value="1"/>
</dbReference>
<dbReference type="InterPro" id="IPR000559">
    <property type="entry name" value="Formate_THF_ligase"/>
</dbReference>
<dbReference type="RefSeq" id="WP_114643657.1">
    <property type="nucleotide sequence ID" value="NZ_JAACIO010000043.1"/>
</dbReference>
<dbReference type="Gene3D" id="3.10.410.10">
    <property type="entry name" value="Formyltetrahydrofolate synthetase, domain 3"/>
    <property type="match status" value="1"/>
</dbReference>
<dbReference type="Pfam" id="PF01268">
    <property type="entry name" value="FTHFS"/>
    <property type="match status" value="1"/>
</dbReference>
<comment type="pathway">
    <text evidence="1 6">One-carbon metabolism; tetrahydrofolate interconversion.</text>
</comment>
<dbReference type="InterPro" id="IPR020628">
    <property type="entry name" value="Formate_THF_ligase_CS"/>
</dbReference>
<dbReference type="GO" id="GO:0004329">
    <property type="term" value="F:formate-tetrahydrofolate ligase activity"/>
    <property type="evidence" value="ECO:0007669"/>
    <property type="project" value="UniProtKB-EC"/>
</dbReference>
<keyword evidence="4 6" id="KW-0547">Nucleotide-binding</keyword>
<reference evidence="7 8" key="1">
    <citation type="submission" date="2018-08" db="EMBL/GenBank/DDBJ databases">
        <title>Draft genome sequence of Psychrilyobacter sp. strain SD5 isolated from Black Sea water.</title>
        <authorList>
            <person name="Yadav S."/>
            <person name="Villanueva L."/>
            <person name="Damste J.S.S."/>
        </authorList>
    </citation>
    <scope>NUCLEOTIDE SEQUENCE [LARGE SCALE GENOMIC DNA]</scope>
    <source>
        <strain evidence="7 8">SD5</strain>
    </source>
</reference>
<keyword evidence="2 6" id="KW-0554">One-carbon metabolism</keyword>
<dbReference type="SUPFAM" id="SSF52540">
    <property type="entry name" value="P-loop containing nucleoside triphosphate hydrolases"/>
    <property type="match status" value="1"/>
</dbReference>
<keyword evidence="8" id="KW-1185">Reference proteome</keyword>
<dbReference type="Gene3D" id="3.30.1510.10">
    <property type="entry name" value="Domain 2, N(10)-formyltetrahydrofolate synthetase"/>
    <property type="match status" value="1"/>
</dbReference>
<dbReference type="InterPro" id="IPR027417">
    <property type="entry name" value="P-loop_NTPase"/>
</dbReference>
<proteinExistence type="inferred from homology"/>
<dbReference type="CDD" id="cd00477">
    <property type="entry name" value="FTHFS"/>
    <property type="match status" value="1"/>
</dbReference>
<accession>A0ABX9KDR3</accession>
<dbReference type="EMBL" id="QUAJ01000046">
    <property type="protein sequence ID" value="REI39395.1"/>
    <property type="molecule type" value="Genomic_DNA"/>
</dbReference>
<protein>
    <recommendedName>
        <fullName evidence="6">Formate--tetrahydrofolate ligase</fullName>
        <ecNumber evidence="6">6.3.4.3</ecNumber>
    </recommendedName>
    <alternativeName>
        <fullName evidence="6">Formyltetrahydrofolate synthetase</fullName>
        <shortName evidence="6">FHS</shortName>
        <shortName evidence="6">FTHFS</shortName>
    </alternativeName>
</protein>
<evidence type="ECO:0000256" key="4">
    <source>
        <dbReference type="ARBA" id="ARBA00022741"/>
    </source>
</evidence>